<accession>A0A1V9EGU5</accession>
<dbReference type="CDD" id="cd03025">
    <property type="entry name" value="DsbA_FrnE_like"/>
    <property type="match status" value="1"/>
</dbReference>
<dbReference type="STRING" id="354355.SAMN05660816_02466"/>
<dbReference type="RefSeq" id="WP_081202353.1">
    <property type="nucleotide sequence ID" value="NZ_FOCZ01000004.1"/>
</dbReference>
<name>A0A1V9EGU5_9BACT</name>
<keyword evidence="2" id="KW-1185">Reference proteome</keyword>
<dbReference type="Pfam" id="PF13743">
    <property type="entry name" value="Thioredoxin_5"/>
    <property type="match status" value="1"/>
</dbReference>
<reference evidence="2" key="1">
    <citation type="submission" date="2016-04" db="EMBL/GenBank/DDBJ databases">
        <authorList>
            <person name="Chen L."/>
            <person name="Zhuang W."/>
            <person name="Wang G."/>
        </authorList>
    </citation>
    <scope>NUCLEOTIDE SEQUENCE [LARGE SCALE GENOMIC DNA]</scope>
    <source>
        <strain evidence="2">17621</strain>
    </source>
</reference>
<proteinExistence type="predicted"/>
<evidence type="ECO:0000313" key="2">
    <source>
        <dbReference type="Proteomes" id="UP000192610"/>
    </source>
</evidence>
<dbReference type="PANTHER" id="PTHR13887">
    <property type="entry name" value="GLUTATHIONE S-TRANSFERASE KAPPA"/>
    <property type="match status" value="1"/>
</dbReference>
<comment type="caution">
    <text evidence="1">The sequence shown here is derived from an EMBL/GenBank/DDBJ whole genome shotgun (WGS) entry which is preliminary data.</text>
</comment>
<organism evidence="1 2">
    <name type="scientific">Niastella yeongjuensis</name>
    <dbReference type="NCBI Taxonomy" id="354355"/>
    <lineage>
        <taxon>Bacteria</taxon>
        <taxon>Pseudomonadati</taxon>
        <taxon>Bacteroidota</taxon>
        <taxon>Chitinophagia</taxon>
        <taxon>Chitinophagales</taxon>
        <taxon>Chitinophagaceae</taxon>
        <taxon>Niastella</taxon>
    </lineage>
</organism>
<dbReference type="OrthoDB" id="9813770at2"/>
<dbReference type="EMBL" id="LVXG01000031">
    <property type="protein sequence ID" value="OQP45271.1"/>
    <property type="molecule type" value="Genomic_DNA"/>
</dbReference>
<evidence type="ECO:0000313" key="1">
    <source>
        <dbReference type="EMBL" id="OQP45271.1"/>
    </source>
</evidence>
<dbReference type="Proteomes" id="UP000192610">
    <property type="component" value="Unassembled WGS sequence"/>
</dbReference>
<dbReference type="PANTHER" id="PTHR13887:SF54">
    <property type="entry name" value="DSBA FAMILY PROTEIN"/>
    <property type="match status" value="1"/>
</dbReference>
<dbReference type="SUPFAM" id="SSF52833">
    <property type="entry name" value="Thioredoxin-like"/>
    <property type="match status" value="1"/>
</dbReference>
<sequence length="228" mass="26121">MTSYSQKSTSPDLQSRLVIDIVYYTDPLCCWSWALDAQLTRLEKEWHGIINWRYCMGGLLPAWDHYTDNYNSVQRPAQMGPLWMLASKELDIPIAHRIWVEDPPASSYPACIAVKCAQLQSQKAGKLYLYLVQKAVMQYGLNIARQEVLLQVAQGVAEIDRQFSLTQFKEDMQNDRGQEAFRKDLQEVKYSGINRFPSLLIKQSATPGILITGFKPAEQLLQIIENVF</sequence>
<dbReference type="AlphaFoldDB" id="A0A1V9EGU5"/>
<protein>
    <submittedName>
        <fullName evidence="1">Disulfide bond formation protein DsbA</fullName>
    </submittedName>
</protein>
<dbReference type="InterPro" id="IPR036249">
    <property type="entry name" value="Thioredoxin-like_sf"/>
</dbReference>
<gene>
    <name evidence="1" type="ORF">A4H97_32655</name>
</gene>
<dbReference type="Gene3D" id="3.40.30.10">
    <property type="entry name" value="Glutaredoxin"/>
    <property type="match status" value="1"/>
</dbReference>